<sequence length="147" mass="17067">MAKIYEFPQGAERGKLRKEITRKRKKRFAEKTGNTFVKWLGWGWFYLRLLVASVLHFISVFVLAILGAFKGLVFWLGGILCIITWYHLDHQLWTPQNLTIPVIAATWITGLLAEPLIELLNKKMPWYRLLVPDAKHTSTEATNDDQQ</sequence>
<evidence type="ECO:0008006" key="3">
    <source>
        <dbReference type="Google" id="ProtNLM"/>
    </source>
</evidence>
<protein>
    <recommendedName>
        <fullName evidence="3">Bis protein</fullName>
    </recommendedName>
</protein>
<feature type="transmembrane region" description="Helical" evidence="1">
    <location>
        <begin position="45"/>
        <end position="65"/>
    </location>
</feature>
<keyword evidence="1" id="KW-0472">Membrane</keyword>
<evidence type="ECO:0000313" key="2">
    <source>
        <dbReference type="EMBL" id="HAE4145924.1"/>
    </source>
</evidence>
<feature type="transmembrane region" description="Helical" evidence="1">
    <location>
        <begin position="100"/>
        <end position="120"/>
    </location>
</feature>
<dbReference type="EMBL" id="DAARVT010000027">
    <property type="protein sequence ID" value="HAE4145924.1"/>
    <property type="molecule type" value="Genomic_DNA"/>
</dbReference>
<feature type="transmembrane region" description="Helical" evidence="1">
    <location>
        <begin position="72"/>
        <end position="88"/>
    </location>
</feature>
<accession>A0A730VVH3</accession>
<organism evidence="2">
    <name type="scientific">Salmonella montevideo</name>
    <dbReference type="NCBI Taxonomy" id="115981"/>
    <lineage>
        <taxon>Bacteria</taxon>
        <taxon>Pseudomonadati</taxon>
        <taxon>Pseudomonadota</taxon>
        <taxon>Gammaproteobacteria</taxon>
        <taxon>Enterobacterales</taxon>
        <taxon>Enterobacteriaceae</taxon>
        <taxon>Salmonella</taxon>
    </lineage>
</organism>
<reference evidence="2" key="1">
    <citation type="journal article" date="2018" name="Genome Biol.">
        <title>SKESA: strategic k-mer extension for scrupulous assemblies.</title>
        <authorList>
            <person name="Souvorov A."/>
            <person name="Agarwala R."/>
            <person name="Lipman D.J."/>
        </authorList>
    </citation>
    <scope>NUCLEOTIDE SEQUENCE</scope>
    <source>
        <strain evidence="2">BCW_2023</strain>
    </source>
</reference>
<keyword evidence="1" id="KW-0812">Transmembrane</keyword>
<proteinExistence type="predicted"/>
<evidence type="ECO:0000256" key="1">
    <source>
        <dbReference type="SAM" id="Phobius"/>
    </source>
</evidence>
<name>A0A730VVH3_SALMO</name>
<reference evidence="2" key="2">
    <citation type="submission" date="2018-07" db="EMBL/GenBank/DDBJ databases">
        <authorList>
            <consortium name="NCBI Pathogen Detection Project"/>
        </authorList>
    </citation>
    <scope>NUCLEOTIDE SEQUENCE</scope>
    <source>
        <strain evidence="2">BCW_2023</strain>
    </source>
</reference>
<comment type="caution">
    <text evidence="2">The sequence shown here is derived from an EMBL/GenBank/DDBJ whole genome shotgun (WGS) entry which is preliminary data.</text>
</comment>
<keyword evidence="1" id="KW-1133">Transmembrane helix</keyword>
<dbReference type="AlphaFoldDB" id="A0A730VVH3"/>
<gene>
    <name evidence="2" type="ORF">GND10_004554</name>
</gene>